<dbReference type="OrthoDB" id="5526at2759"/>
<feature type="compositionally biased region" description="Low complexity" evidence="1">
    <location>
        <begin position="125"/>
        <end position="150"/>
    </location>
</feature>
<evidence type="ECO:0000313" key="2">
    <source>
        <dbReference type="EMBL" id="OSX74941.1"/>
    </source>
</evidence>
<feature type="compositionally biased region" description="Basic residues" evidence="1">
    <location>
        <begin position="9"/>
        <end position="40"/>
    </location>
</feature>
<feature type="compositionally biased region" description="Gly residues" evidence="1">
    <location>
        <begin position="151"/>
        <end position="173"/>
    </location>
</feature>
<sequence length="415" mass="43560">MFNPGGGRRACRRQSQRWPTTRRPRFCRRTRPTAPPRRRGGGGGGDKPTEAAPADAEAAAAKAADAPAASATAAAEAPKAGGEGAADKASSAEEPATPSPSSAAAKEPTKQDFRATVARKKKKAAAAAAAAAAAQEAAKAKAAATPAADGPPGGEGAADGDGDSGSGGAGGGATAADGAAAGAGKGLVPPAGAANGSAPGHDENFWKWFQQTKGAEHKDASKAVRCPPGDTHRLCETFYKYLRKYKIRTVLDASCGANVAWMPAVLRQVGSELWGFRYYCMHAGAGAEDGAEAAKVALSPFPFVEFVRSEWWHGGFPDGLDLVFCWDVLPHTAYGRVWSFFVLARKHGVKYLLFDNYPGLLNNPSPKRKFINVRKHPFKFPAAKEVVQNVTEPGEHIKRQLLFYETDALPEHLTT</sequence>
<dbReference type="Proteomes" id="UP000218209">
    <property type="component" value="Unassembled WGS sequence"/>
</dbReference>
<feature type="compositionally biased region" description="Low complexity" evidence="1">
    <location>
        <begin position="50"/>
        <end position="80"/>
    </location>
</feature>
<dbReference type="EMBL" id="KV918923">
    <property type="protein sequence ID" value="OSX74941.1"/>
    <property type="molecule type" value="Genomic_DNA"/>
</dbReference>
<evidence type="ECO:0000256" key="1">
    <source>
        <dbReference type="SAM" id="MobiDB-lite"/>
    </source>
</evidence>
<protein>
    <submittedName>
        <fullName evidence="2">Uncharacterized protein</fullName>
    </submittedName>
</protein>
<feature type="region of interest" description="Disordered" evidence="1">
    <location>
        <begin position="1"/>
        <end position="182"/>
    </location>
</feature>
<feature type="compositionally biased region" description="Low complexity" evidence="1">
    <location>
        <begin position="87"/>
        <end position="106"/>
    </location>
</feature>
<dbReference type="AlphaFoldDB" id="A0A1X6P235"/>
<keyword evidence="3" id="KW-1185">Reference proteome</keyword>
<organism evidence="2 3">
    <name type="scientific">Porphyra umbilicalis</name>
    <name type="common">Purple laver</name>
    <name type="synonym">Red alga</name>
    <dbReference type="NCBI Taxonomy" id="2786"/>
    <lineage>
        <taxon>Eukaryota</taxon>
        <taxon>Rhodophyta</taxon>
        <taxon>Bangiophyceae</taxon>
        <taxon>Bangiales</taxon>
        <taxon>Bangiaceae</taxon>
        <taxon>Porphyra</taxon>
    </lineage>
</organism>
<accession>A0A1X6P235</accession>
<proteinExistence type="predicted"/>
<name>A0A1X6P235_PORUM</name>
<gene>
    <name evidence="2" type="ORF">BU14_0260s0010</name>
</gene>
<reference evidence="2 3" key="1">
    <citation type="submission" date="2017-03" db="EMBL/GenBank/DDBJ databases">
        <title>WGS assembly of Porphyra umbilicalis.</title>
        <authorList>
            <person name="Brawley S.H."/>
            <person name="Blouin N.A."/>
            <person name="Ficko-Blean E."/>
            <person name="Wheeler G.L."/>
            <person name="Lohr M."/>
            <person name="Goodson H.V."/>
            <person name="Jenkins J.W."/>
            <person name="Blaby-Haas C.E."/>
            <person name="Helliwell K.E."/>
            <person name="Chan C."/>
            <person name="Marriage T."/>
            <person name="Bhattacharya D."/>
            <person name="Klein A.S."/>
            <person name="Badis Y."/>
            <person name="Brodie J."/>
            <person name="Cao Y."/>
            <person name="Collen J."/>
            <person name="Dittami S.M."/>
            <person name="Gachon C.M."/>
            <person name="Green B.R."/>
            <person name="Karpowicz S."/>
            <person name="Kim J.W."/>
            <person name="Kudahl U."/>
            <person name="Lin S."/>
            <person name="Michel G."/>
            <person name="Mittag M."/>
            <person name="Olson B.J."/>
            <person name="Pangilinan J."/>
            <person name="Peng Y."/>
            <person name="Qiu H."/>
            <person name="Shu S."/>
            <person name="Singer J.T."/>
            <person name="Smith A.G."/>
            <person name="Sprecher B.N."/>
            <person name="Wagner V."/>
            <person name="Wang W."/>
            <person name="Wang Z.-Y."/>
            <person name="Yan J."/>
            <person name="Yarish C."/>
            <person name="Zoeuner-Riek S."/>
            <person name="Zhuang Y."/>
            <person name="Zou Y."/>
            <person name="Lindquist E.A."/>
            <person name="Grimwood J."/>
            <person name="Barry K."/>
            <person name="Rokhsar D.S."/>
            <person name="Schmutz J."/>
            <person name="Stiller J.W."/>
            <person name="Grossman A.R."/>
            <person name="Prochnik S.E."/>
        </authorList>
    </citation>
    <scope>NUCLEOTIDE SEQUENCE [LARGE SCALE GENOMIC DNA]</scope>
    <source>
        <strain evidence="2">4086291</strain>
    </source>
</reference>
<dbReference type="PRINTS" id="PR00833">
    <property type="entry name" value="POAALLERGEN"/>
</dbReference>
<evidence type="ECO:0000313" key="3">
    <source>
        <dbReference type="Proteomes" id="UP000218209"/>
    </source>
</evidence>